<comment type="caution">
    <text evidence="1">The sequence shown here is derived from an EMBL/GenBank/DDBJ whole genome shotgun (WGS) entry which is preliminary data.</text>
</comment>
<proteinExistence type="predicted"/>
<accession>A0AAW0M2W4</accession>
<evidence type="ECO:0000313" key="1">
    <source>
        <dbReference type="EMBL" id="KAK7857399.1"/>
    </source>
</evidence>
<reference evidence="1" key="1">
    <citation type="submission" date="2017-12" db="EMBL/GenBank/DDBJ databases">
        <authorList>
            <person name="Barbosa P."/>
            <person name="Usie A."/>
            <person name="Ramos A.M."/>
        </authorList>
    </citation>
    <scope>NUCLEOTIDE SEQUENCE</scope>
    <source>
        <strain evidence="1">HL8</strain>
        <tissue evidence="1">Leaves</tissue>
    </source>
</reference>
<dbReference type="EMBL" id="PKMF04000027">
    <property type="protein sequence ID" value="KAK7857399.1"/>
    <property type="molecule type" value="Genomic_DNA"/>
</dbReference>
<reference evidence="1" key="3">
    <citation type="submission" date="2023-07" db="EMBL/GenBank/DDBJ databases">
        <title>An improved reference 1 genome and first organelle genomes of Quercus suber.</title>
        <authorList>
            <consortium name="Genosuber Consortium"/>
            <person name="Usie A."/>
            <person name="Serra O."/>
            <person name="Barros P."/>
        </authorList>
    </citation>
    <scope>NUCLEOTIDE SEQUENCE</scope>
    <source>
        <strain evidence="1">HL8</strain>
        <tissue evidence="1">Leaves</tissue>
    </source>
</reference>
<gene>
    <name evidence="1" type="ORF">CFP56_017665</name>
</gene>
<protein>
    <submittedName>
        <fullName evidence="1">Uncharacterized protein</fullName>
    </submittedName>
</protein>
<reference evidence="1" key="2">
    <citation type="journal article" date="2018" name="Sci. Data">
        <title>The draft genome sequence of cork oak.</title>
        <authorList>
            <person name="Ramos A.M."/>
            <person name="Usie A."/>
            <person name="Barbosa P."/>
            <person name="Barros P.M."/>
            <person name="Capote T."/>
            <person name="Chaves I."/>
            <person name="Simoes F."/>
            <person name="Abreu I."/>
            <person name="Carrasquinho I."/>
            <person name="Faro C."/>
            <person name="Guimaraes J.B."/>
            <person name="Mendonca D."/>
            <person name="Nobrega F."/>
            <person name="Rodrigues L."/>
            <person name="Saibo N.J.M."/>
            <person name="Varela M.C."/>
            <person name="Egas C."/>
            <person name="Matos J."/>
            <person name="Miguel C.M."/>
            <person name="Oliveira M.M."/>
            <person name="Ricardo C.P."/>
            <person name="Goncalves S."/>
        </authorList>
    </citation>
    <scope>NUCLEOTIDE SEQUENCE [LARGE SCALE GENOMIC DNA]</scope>
    <source>
        <strain evidence="1">HL8</strain>
    </source>
</reference>
<organism evidence="1">
    <name type="scientific">Quercus suber</name>
    <name type="common">Cork oak</name>
    <dbReference type="NCBI Taxonomy" id="58331"/>
    <lineage>
        <taxon>Eukaryota</taxon>
        <taxon>Viridiplantae</taxon>
        <taxon>Streptophyta</taxon>
        <taxon>Embryophyta</taxon>
        <taxon>Tracheophyta</taxon>
        <taxon>Spermatophyta</taxon>
        <taxon>Magnoliopsida</taxon>
        <taxon>eudicotyledons</taxon>
        <taxon>Gunneridae</taxon>
        <taxon>Pentapetalae</taxon>
        <taxon>rosids</taxon>
        <taxon>fabids</taxon>
        <taxon>Fagales</taxon>
        <taxon>Fagaceae</taxon>
        <taxon>Quercus</taxon>
    </lineage>
</organism>
<sequence length="145" mass="16353">MVAVEKVVMNMDFGYGFKADDNNNNFVTPQEVDRPPLVEMSTNKHEEANLKRIDPKICSKKADRDGEALLPDRCDAVDLGNSSNHQGVELTQSERDMQVDKGDYMFGLIVDLNSITLVLYLKDKAFIAIARMVDRHKHTLPDSNI</sequence>
<name>A0AAW0M2W4_QUESU</name>
<dbReference type="AlphaFoldDB" id="A0AAW0M2W4"/>